<feature type="transmembrane region" description="Helical" evidence="1">
    <location>
        <begin position="146"/>
        <end position="165"/>
    </location>
</feature>
<feature type="transmembrane region" description="Helical" evidence="1">
    <location>
        <begin position="400"/>
        <end position="420"/>
    </location>
</feature>
<dbReference type="EMBL" id="NVYO01000001">
    <property type="protein sequence ID" value="PBQ22796.1"/>
    <property type="molecule type" value="Genomic_DNA"/>
</dbReference>
<gene>
    <name evidence="2" type="ORF">CNR29_01715</name>
</gene>
<dbReference type="RefSeq" id="WP_096109621.1">
    <property type="nucleotide sequence ID" value="NZ_CAKMBG010000003.1"/>
</dbReference>
<evidence type="ECO:0000313" key="2">
    <source>
        <dbReference type="EMBL" id="PBQ22796.1"/>
    </source>
</evidence>
<dbReference type="Proteomes" id="UP000217918">
    <property type="component" value="Unassembled WGS sequence"/>
</dbReference>
<feature type="transmembrane region" description="Helical" evidence="1">
    <location>
        <begin position="432"/>
        <end position="452"/>
    </location>
</feature>
<keyword evidence="1" id="KW-1133">Transmembrane helix</keyword>
<keyword evidence="1" id="KW-0812">Transmembrane</keyword>
<keyword evidence="1" id="KW-0472">Membrane</keyword>
<feature type="transmembrane region" description="Helical" evidence="1">
    <location>
        <begin position="489"/>
        <end position="507"/>
    </location>
</feature>
<feature type="transmembrane region" description="Helical" evidence="1">
    <location>
        <begin position="197"/>
        <end position="214"/>
    </location>
</feature>
<dbReference type="AlphaFoldDB" id="A0A2A3TVY4"/>
<protein>
    <recommendedName>
        <fullName evidence="4">Integral membrane protein</fullName>
    </recommendedName>
</protein>
<feature type="transmembrane region" description="Helical" evidence="1">
    <location>
        <begin position="226"/>
        <end position="256"/>
    </location>
</feature>
<feature type="transmembrane region" description="Helical" evidence="1">
    <location>
        <begin position="71"/>
        <end position="95"/>
    </location>
</feature>
<feature type="transmembrane region" description="Helical" evidence="1">
    <location>
        <begin position="7"/>
        <end position="32"/>
    </location>
</feature>
<feature type="transmembrane region" description="Helical" evidence="1">
    <location>
        <begin position="657"/>
        <end position="677"/>
    </location>
</feature>
<accession>A0A2A3TVY4</accession>
<sequence length="682" mass="77580">MKIRHTLTVGLGGLISLGLLLTWLLALFPVTIRVDHDWLKPLALIIASGLYLGGIGLLFRYLHRLPKRFDWWVTVGLWVLLLLIQLWVATAWVAAPRADLYFVHQQALNLLQGNHHWAAYFYTYPNNVTFTLLLSTLMHLGTGVTLNLIQFIWLDCGLVAVWHVLRQHNPARANLFLSLVITAVPLYAYALNTYTDVYVLPLIMLAVVTFYRLQQAETWQQIVGRSLLLSLFLVAAYLLKANLVVLLIATLLTLWLRPNQAPHQSVTRCLFTLILLATLIAGTGLTHNWQRANGYRLNPDQALPALSWVAMSWNPDYSGQYNRPDVTHIRQQPTQSAKQAWAKTTLTHRLDTLGPAGISDHLYQKARLFLANGTFDSFQVNPAFDRAPNWYRQHRATSDWFLASWCQITYLTLLLVNLGWGIQQLRRRHLTATYLLGGLAFIGLACFHIIFWEAEERYALPLLPLLLAGTAAGYRQPVNVLRYSLRSRWLPLGVGAAFTVLLGIAAWQNAGLMVHSNSEPVSVVSQNEGRYYQNHRLTVAPHHTLTQPFTASLPFDQIIINQGQRRLTGRLILRDAHGKVVWQSRGQRPRLTWNFPPQMAGHYTLSVTNRGTQPLKLVTAPATYRLLPQAIIGHANQYLQFRVQQQSVAPVLSNGKFWLLFGGMWLSGLLIVDRFYWYRRQI</sequence>
<feature type="transmembrane region" description="Helical" evidence="1">
    <location>
        <begin position="171"/>
        <end position="190"/>
    </location>
</feature>
<evidence type="ECO:0000313" key="3">
    <source>
        <dbReference type="Proteomes" id="UP000217918"/>
    </source>
</evidence>
<feature type="transmembrane region" description="Helical" evidence="1">
    <location>
        <begin position="268"/>
        <end position="289"/>
    </location>
</feature>
<comment type="caution">
    <text evidence="2">The sequence shown here is derived from an EMBL/GenBank/DDBJ whole genome shotgun (WGS) entry which is preliminary data.</text>
</comment>
<feature type="transmembrane region" description="Helical" evidence="1">
    <location>
        <begin position="38"/>
        <end position="59"/>
    </location>
</feature>
<organism evidence="2 3">
    <name type="scientific">Levilactobacillus brevis</name>
    <name type="common">Lactobacillus brevis</name>
    <dbReference type="NCBI Taxonomy" id="1580"/>
    <lineage>
        <taxon>Bacteria</taxon>
        <taxon>Bacillati</taxon>
        <taxon>Bacillota</taxon>
        <taxon>Bacilli</taxon>
        <taxon>Lactobacillales</taxon>
        <taxon>Lactobacillaceae</taxon>
        <taxon>Levilactobacillus</taxon>
    </lineage>
</organism>
<evidence type="ECO:0008006" key="4">
    <source>
        <dbReference type="Google" id="ProtNLM"/>
    </source>
</evidence>
<proteinExistence type="predicted"/>
<reference evidence="2 3" key="1">
    <citation type="submission" date="2017-09" db="EMBL/GenBank/DDBJ databases">
        <title>Genome sequence of Lactobacillus brevis D7.</title>
        <authorList>
            <person name="Kwon M.-S."/>
            <person name="Lim S.K."/>
            <person name="Choi H.-J."/>
        </authorList>
    </citation>
    <scope>NUCLEOTIDE SEQUENCE [LARGE SCALE GENOMIC DNA]</scope>
    <source>
        <strain evidence="2 3">D7</strain>
    </source>
</reference>
<name>A0A2A3TVY4_LEVBR</name>
<evidence type="ECO:0000256" key="1">
    <source>
        <dbReference type="SAM" id="Phobius"/>
    </source>
</evidence>